<dbReference type="Gramene" id="TuG1812G0200006292.01.T01">
    <property type="protein sequence ID" value="TuG1812G0200006292.01.T01"/>
    <property type="gene ID" value="TuG1812G0200006292.01"/>
</dbReference>
<proteinExistence type="predicted"/>
<dbReference type="AlphaFoldDB" id="A0A8R7PM06"/>
<sequence length="143" mass="16815">MLAQYGWALRPKMHYTNPLSVRQLDYLRYQTMVIVATRLGRADPPLPREVVEYMLDVDSHMFSLRRSKANFYRITSLFSGVVIVAKWFDDICKWKNPLLTMLMHVVLLKIEFDTFPTSKPDDTVRLRYDRIRSLSGMVQTVLV</sequence>
<evidence type="ECO:0000259" key="2">
    <source>
        <dbReference type="Pfam" id="PF08372"/>
    </source>
</evidence>
<protein>
    <recommendedName>
        <fullName evidence="2">Multiple C2 domain-containing protein</fullName>
    </recommendedName>
</protein>
<evidence type="ECO:0000256" key="1">
    <source>
        <dbReference type="ARBA" id="ARBA00022737"/>
    </source>
</evidence>
<keyword evidence="4" id="KW-1185">Reference proteome</keyword>
<evidence type="ECO:0000313" key="4">
    <source>
        <dbReference type="Proteomes" id="UP000015106"/>
    </source>
</evidence>
<dbReference type="InterPro" id="IPR013583">
    <property type="entry name" value="MCTP_C"/>
</dbReference>
<feature type="domain" description="Multiple C2" evidence="2">
    <location>
        <begin position="108"/>
        <end position="142"/>
    </location>
</feature>
<keyword evidence="1" id="KW-0677">Repeat</keyword>
<organism evidence="3 4">
    <name type="scientific">Triticum urartu</name>
    <name type="common">Red wild einkorn</name>
    <name type="synonym">Crithodium urartu</name>
    <dbReference type="NCBI Taxonomy" id="4572"/>
    <lineage>
        <taxon>Eukaryota</taxon>
        <taxon>Viridiplantae</taxon>
        <taxon>Streptophyta</taxon>
        <taxon>Embryophyta</taxon>
        <taxon>Tracheophyta</taxon>
        <taxon>Spermatophyta</taxon>
        <taxon>Magnoliopsida</taxon>
        <taxon>Liliopsida</taxon>
        <taxon>Poales</taxon>
        <taxon>Poaceae</taxon>
        <taxon>BOP clade</taxon>
        <taxon>Pooideae</taxon>
        <taxon>Triticodae</taxon>
        <taxon>Triticeae</taxon>
        <taxon>Triticinae</taxon>
        <taxon>Triticum</taxon>
    </lineage>
</organism>
<reference evidence="3" key="2">
    <citation type="submission" date="2018-03" db="EMBL/GenBank/DDBJ databases">
        <title>The Triticum urartu genome reveals the dynamic nature of wheat genome evolution.</title>
        <authorList>
            <person name="Ling H."/>
            <person name="Ma B."/>
            <person name="Shi X."/>
            <person name="Liu H."/>
            <person name="Dong L."/>
            <person name="Sun H."/>
            <person name="Cao Y."/>
            <person name="Gao Q."/>
            <person name="Zheng S."/>
            <person name="Li Y."/>
            <person name="Yu Y."/>
            <person name="Du H."/>
            <person name="Qi M."/>
            <person name="Li Y."/>
            <person name="Yu H."/>
            <person name="Cui Y."/>
            <person name="Wang N."/>
            <person name="Chen C."/>
            <person name="Wu H."/>
            <person name="Zhao Y."/>
            <person name="Zhang J."/>
            <person name="Li Y."/>
            <person name="Zhou W."/>
            <person name="Zhang B."/>
            <person name="Hu W."/>
            <person name="Eijk M."/>
            <person name="Tang J."/>
            <person name="Witsenboer H."/>
            <person name="Zhao S."/>
            <person name="Li Z."/>
            <person name="Zhang A."/>
            <person name="Wang D."/>
            <person name="Liang C."/>
        </authorList>
    </citation>
    <scope>NUCLEOTIDE SEQUENCE [LARGE SCALE GENOMIC DNA]</scope>
    <source>
        <strain evidence="3">cv. G1812</strain>
    </source>
</reference>
<reference evidence="3" key="3">
    <citation type="submission" date="2022-06" db="UniProtKB">
        <authorList>
            <consortium name="EnsemblPlants"/>
        </authorList>
    </citation>
    <scope>IDENTIFICATION</scope>
</reference>
<dbReference type="Pfam" id="PF08372">
    <property type="entry name" value="PRT_C"/>
    <property type="match status" value="1"/>
</dbReference>
<evidence type="ECO:0000313" key="3">
    <source>
        <dbReference type="EnsemblPlants" id="TuG1812G0200006292.01.T01"/>
    </source>
</evidence>
<name>A0A8R7PM06_TRIUA</name>
<reference evidence="4" key="1">
    <citation type="journal article" date="2013" name="Nature">
        <title>Draft genome of the wheat A-genome progenitor Triticum urartu.</title>
        <authorList>
            <person name="Ling H.Q."/>
            <person name="Zhao S."/>
            <person name="Liu D."/>
            <person name="Wang J."/>
            <person name="Sun H."/>
            <person name="Zhang C."/>
            <person name="Fan H."/>
            <person name="Li D."/>
            <person name="Dong L."/>
            <person name="Tao Y."/>
            <person name="Gao C."/>
            <person name="Wu H."/>
            <person name="Li Y."/>
            <person name="Cui Y."/>
            <person name="Guo X."/>
            <person name="Zheng S."/>
            <person name="Wang B."/>
            <person name="Yu K."/>
            <person name="Liang Q."/>
            <person name="Yang W."/>
            <person name="Lou X."/>
            <person name="Chen J."/>
            <person name="Feng M."/>
            <person name="Jian J."/>
            <person name="Zhang X."/>
            <person name="Luo G."/>
            <person name="Jiang Y."/>
            <person name="Liu J."/>
            <person name="Wang Z."/>
            <person name="Sha Y."/>
            <person name="Zhang B."/>
            <person name="Wu H."/>
            <person name="Tang D."/>
            <person name="Shen Q."/>
            <person name="Xue P."/>
            <person name="Zou S."/>
            <person name="Wang X."/>
            <person name="Liu X."/>
            <person name="Wang F."/>
            <person name="Yang Y."/>
            <person name="An X."/>
            <person name="Dong Z."/>
            <person name="Zhang K."/>
            <person name="Zhang X."/>
            <person name="Luo M.C."/>
            <person name="Dvorak J."/>
            <person name="Tong Y."/>
            <person name="Wang J."/>
            <person name="Yang H."/>
            <person name="Li Z."/>
            <person name="Wang D."/>
            <person name="Zhang A."/>
            <person name="Wang J."/>
        </authorList>
    </citation>
    <scope>NUCLEOTIDE SEQUENCE</scope>
    <source>
        <strain evidence="4">cv. G1812</strain>
    </source>
</reference>
<dbReference type="InterPro" id="IPR047259">
    <property type="entry name" value="QUIRKY-like"/>
</dbReference>
<dbReference type="PANTHER" id="PTHR31425">
    <property type="entry name" value="PHOSPHORIBOSYLANTHRANILATE TRANSFERASE ISOFORM 1"/>
    <property type="match status" value="1"/>
</dbReference>
<dbReference type="Proteomes" id="UP000015106">
    <property type="component" value="Chromosome 2"/>
</dbReference>
<dbReference type="PANTHER" id="PTHR31425:SF27">
    <property type="entry name" value="OS04G0691800 PROTEIN"/>
    <property type="match status" value="1"/>
</dbReference>
<accession>A0A8R7PM06</accession>
<dbReference type="EnsemblPlants" id="TuG1812G0200006292.01.T01">
    <property type="protein sequence ID" value="TuG1812G0200006292.01.T01"/>
    <property type="gene ID" value="TuG1812G0200006292.01"/>
</dbReference>